<evidence type="ECO:0000313" key="2">
    <source>
        <dbReference type="EMBL" id="TNN40648.1"/>
    </source>
</evidence>
<reference evidence="2 3" key="1">
    <citation type="submission" date="2019-03" db="EMBL/GenBank/DDBJ databases">
        <title>First draft genome of Liparis tanakae, snailfish: a comprehensive survey of snailfish specific genes.</title>
        <authorList>
            <person name="Kim W."/>
            <person name="Song I."/>
            <person name="Jeong J.-H."/>
            <person name="Kim D."/>
            <person name="Kim S."/>
            <person name="Ryu S."/>
            <person name="Song J.Y."/>
            <person name="Lee S.K."/>
        </authorList>
    </citation>
    <scope>NUCLEOTIDE SEQUENCE [LARGE SCALE GENOMIC DNA]</scope>
    <source>
        <tissue evidence="2">Muscle</tissue>
    </source>
</reference>
<comment type="caution">
    <text evidence="2">The sequence shown here is derived from an EMBL/GenBank/DDBJ whole genome shotgun (WGS) entry which is preliminary data.</text>
</comment>
<dbReference type="Proteomes" id="UP000314294">
    <property type="component" value="Unassembled WGS sequence"/>
</dbReference>
<feature type="signal peptide" evidence="1">
    <location>
        <begin position="1"/>
        <end position="17"/>
    </location>
</feature>
<protein>
    <recommendedName>
        <fullName evidence="4">Secreted protein</fullName>
    </recommendedName>
</protein>
<gene>
    <name evidence="2" type="ORF">EYF80_049187</name>
</gene>
<dbReference type="AlphaFoldDB" id="A0A4Z2FHF2"/>
<name>A0A4Z2FHF2_9TELE</name>
<dbReference type="EMBL" id="SRLO01001171">
    <property type="protein sequence ID" value="TNN40648.1"/>
    <property type="molecule type" value="Genomic_DNA"/>
</dbReference>
<proteinExistence type="predicted"/>
<sequence length="78" mass="8598">MLPILISATLRLRLCCSRLVRSTATCLSRTSLQRSNLPDTRIPNTWPGVSERPRAVTEAQLPGGLEYKRGGTPLSCPY</sequence>
<evidence type="ECO:0000313" key="3">
    <source>
        <dbReference type="Proteomes" id="UP000314294"/>
    </source>
</evidence>
<accession>A0A4Z2FHF2</accession>
<keyword evidence="3" id="KW-1185">Reference proteome</keyword>
<feature type="chain" id="PRO_5021505301" description="Secreted protein" evidence="1">
    <location>
        <begin position="18"/>
        <end position="78"/>
    </location>
</feature>
<evidence type="ECO:0008006" key="4">
    <source>
        <dbReference type="Google" id="ProtNLM"/>
    </source>
</evidence>
<keyword evidence="1" id="KW-0732">Signal</keyword>
<evidence type="ECO:0000256" key="1">
    <source>
        <dbReference type="SAM" id="SignalP"/>
    </source>
</evidence>
<organism evidence="2 3">
    <name type="scientific">Liparis tanakae</name>
    <name type="common">Tanaka's snailfish</name>
    <dbReference type="NCBI Taxonomy" id="230148"/>
    <lineage>
        <taxon>Eukaryota</taxon>
        <taxon>Metazoa</taxon>
        <taxon>Chordata</taxon>
        <taxon>Craniata</taxon>
        <taxon>Vertebrata</taxon>
        <taxon>Euteleostomi</taxon>
        <taxon>Actinopterygii</taxon>
        <taxon>Neopterygii</taxon>
        <taxon>Teleostei</taxon>
        <taxon>Neoteleostei</taxon>
        <taxon>Acanthomorphata</taxon>
        <taxon>Eupercaria</taxon>
        <taxon>Perciformes</taxon>
        <taxon>Cottioidei</taxon>
        <taxon>Cottales</taxon>
        <taxon>Liparidae</taxon>
        <taxon>Liparis</taxon>
    </lineage>
</organism>